<dbReference type="PANTHER" id="PTHR43310">
    <property type="entry name" value="SULFATE TRANSPORTER YBAR-RELATED"/>
    <property type="match status" value="1"/>
</dbReference>
<comment type="caution">
    <text evidence="3">The sequence shown here is derived from an EMBL/GenBank/DDBJ whole genome shotgun (WGS) entry which is preliminary data.</text>
</comment>
<proteinExistence type="predicted"/>
<accession>A0A9N8EA20</accession>
<feature type="region of interest" description="Disordered" evidence="1">
    <location>
        <begin position="1"/>
        <end position="47"/>
    </location>
</feature>
<gene>
    <name evidence="3" type="ORF">SEMRO_713_G191600.1</name>
</gene>
<dbReference type="InterPro" id="IPR018490">
    <property type="entry name" value="cNMP-bd_dom_sf"/>
</dbReference>
<feature type="transmembrane region" description="Helical" evidence="2">
    <location>
        <begin position="484"/>
        <end position="502"/>
    </location>
</feature>
<dbReference type="OrthoDB" id="409725at2759"/>
<feature type="transmembrane region" description="Helical" evidence="2">
    <location>
        <begin position="452"/>
        <end position="472"/>
    </location>
</feature>
<evidence type="ECO:0000313" key="4">
    <source>
        <dbReference type="Proteomes" id="UP001153069"/>
    </source>
</evidence>
<organism evidence="3 4">
    <name type="scientific">Seminavis robusta</name>
    <dbReference type="NCBI Taxonomy" id="568900"/>
    <lineage>
        <taxon>Eukaryota</taxon>
        <taxon>Sar</taxon>
        <taxon>Stramenopiles</taxon>
        <taxon>Ochrophyta</taxon>
        <taxon>Bacillariophyta</taxon>
        <taxon>Bacillariophyceae</taxon>
        <taxon>Bacillariophycidae</taxon>
        <taxon>Naviculales</taxon>
        <taxon>Naviculaceae</taxon>
        <taxon>Seminavis</taxon>
    </lineage>
</organism>
<feature type="transmembrane region" description="Helical" evidence="2">
    <location>
        <begin position="123"/>
        <end position="147"/>
    </location>
</feature>
<keyword evidence="2" id="KW-0472">Membrane</keyword>
<evidence type="ECO:0000313" key="3">
    <source>
        <dbReference type="EMBL" id="CAB9515416.1"/>
    </source>
</evidence>
<name>A0A9N8EA20_9STRA</name>
<feature type="transmembrane region" description="Helical" evidence="2">
    <location>
        <begin position="291"/>
        <end position="311"/>
    </location>
</feature>
<evidence type="ECO:0000256" key="2">
    <source>
        <dbReference type="SAM" id="Phobius"/>
    </source>
</evidence>
<dbReference type="InterPro" id="IPR014710">
    <property type="entry name" value="RmlC-like_jellyroll"/>
</dbReference>
<dbReference type="Gene3D" id="2.60.120.10">
    <property type="entry name" value="Jelly Rolls"/>
    <property type="match status" value="1"/>
</dbReference>
<feature type="transmembrane region" description="Helical" evidence="2">
    <location>
        <begin position="369"/>
        <end position="387"/>
    </location>
</feature>
<reference evidence="3" key="1">
    <citation type="submission" date="2020-06" db="EMBL/GenBank/DDBJ databases">
        <authorList>
            <consortium name="Plant Systems Biology data submission"/>
        </authorList>
    </citation>
    <scope>NUCLEOTIDE SEQUENCE</scope>
    <source>
        <strain evidence="3">D6</strain>
    </source>
</reference>
<dbReference type="SUPFAM" id="SSF51206">
    <property type="entry name" value="cAMP-binding domain-like"/>
    <property type="match status" value="1"/>
</dbReference>
<keyword evidence="2" id="KW-1133">Transmembrane helix</keyword>
<feature type="transmembrane region" description="Helical" evidence="2">
    <location>
        <begin position="264"/>
        <end position="284"/>
    </location>
</feature>
<feature type="transmembrane region" description="Helical" evidence="2">
    <location>
        <begin position="180"/>
        <end position="202"/>
    </location>
</feature>
<dbReference type="PANTHER" id="PTHR43310:SF1">
    <property type="entry name" value="SULFATE TRANSPORTER YBAR-RELATED"/>
    <property type="match status" value="1"/>
</dbReference>
<dbReference type="Proteomes" id="UP001153069">
    <property type="component" value="Unassembled WGS sequence"/>
</dbReference>
<feature type="transmembrane region" description="Helical" evidence="2">
    <location>
        <begin position="538"/>
        <end position="569"/>
    </location>
</feature>
<dbReference type="InterPro" id="IPR052706">
    <property type="entry name" value="Membrane-Transporter-like"/>
</dbReference>
<evidence type="ECO:0000256" key="1">
    <source>
        <dbReference type="SAM" id="MobiDB-lite"/>
    </source>
</evidence>
<feature type="compositionally biased region" description="Polar residues" evidence="1">
    <location>
        <begin position="34"/>
        <end position="47"/>
    </location>
</feature>
<dbReference type="EMBL" id="CAICTM010000712">
    <property type="protein sequence ID" value="CAB9515416.1"/>
    <property type="molecule type" value="Genomic_DNA"/>
</dbReference>
<protein>
    <submittedName>
        <fullName evidence="3">Solute carrier family 26</fullName>
    </submittedName>
</protein>
<feature type="transmembrane region" description="Helical" evidence="2">
    <location>
        <begin position="214"/>
        <end position="234"/>
    </location>
</feature>
<dbReference type="AlphaFoldDB" id="A0A9N8EA20"/>
<sequence length="954" mass="104831">MSTNKKSSHQDQEEKPLMAASKLSSLFEKPPLPTNASNGAGLSSYQNQEAPAVPPELIRFISLDKDASCQEQMADCTSTENIKSTTIGSLLFLLYHIVYCLAQASTITRPHADHSSVGVMAKVAAIGTLFSGPVFIWELGAGVPAIYPASDLFLSPFLAQVAADVDASLFEHGLENDDRAFLATYGALIGLGMLFSGVLCILAARIKLANMGSFLPYCVLCGFFSTIGVLIWSLGFSVDTGMKVGELIHYDYQLEGNESSWMTVWGHALLHHVPSVAVGVAMYIVAQRNSLYVIALIFATVVSSYSILWFTGTSLDAAQDMNWFFSAKDLQDPPFFSSEDEGSAWWWSWTAPAPMGVWVMMLHGDVHWPSFRAGLATMSALVFLYVIRSSLHAAALKKNIPNVTRVAAQQPPSPMIRASFDRTAHMSSRNTMAVKEPSLGEILENGYGYSQLLAALSGGIVTAPALGSALTLFKLGCDGVGPQYGSILLVLVFYLTNFQLVQYIPKPAVSSLMVLAGIDMLKTWLVQSYIKTKAKLEWMVAPTIVVLAFTVGMLNAIFLGVAMSTFIFVADFYRAGTVKFVGNGLALRSTVERGVPETTWLNQNGDLIQILVLQNYLFFGNAQSVWQYVSTFFEDPVPDGRRDGALLNMMGNLGNEMLPPKPKYVWALAEPEVQDVYAGISPSRAFAPDLESALIKAEDALIREVSGLRAKDESESRAMDRVMSDPGQGFLQALKKIDEQHGLDTAHELKALSQYMKPMDLKANEVLHWENEIHHGLFFIEYGQLRIEHGADYTISPSHQKTFPRIHEASPVVNPLSNNSLGHLSARSGPWGLQSALLKNSMRGQSEMTEQNFRLARIGPGWVVGMIEECSGMRRAGVYVCDSPCRLHHLQYDSMKHIEQSDPKLMMNLYKLMSNVSLKRQEMTIGQLAQFVAIIQSPSYPTEPETMRSLARVG</sequence>
<keyword evidence="4" id="KW-1185">Reference proteome</keyword>
<keyword evidence="2" id="KW-0812">Transmembrane</keyword>